<protein>
    <recommendedName>
        <fullName evidence="1">DUF4158 domain-containing protein</fullName>
    </recommendedName>
</protein>
<feature type="domain" description="DUF4158" evidence="1">
    <location>
        <begin position="7"/>
        <end position="115"/>
    </location>
</feature>
<evidence type="ECO:0000259" key="1">
    <source>
        <dbReference type="Pfam" id="PF13700"/>
    </source>
</evidence>
<dbReference type="KEGG" id="ati:AL072_32060"/>
<keyword evidence="3" id="KW-1185">Reference proteome</keyword>
<accession>A0AAC8W670</accession>
<dbReference type="RefSeq" id="WP_045585471.1">
    <property type="nucleotide sequence ID" value="NZ_CP012407.1"/>
</dbReference>
<dbReference type="Pfam" id="PF13700">
    <property type="entry name" value="DUF4158"/>
    <property type="match status" value="1"/>
</dbReference>
<gene>
    <name evidence="2" type="ORF">AL072_32060</name>
</gene>
<dbReference type="EMBL" id="CP012407">
    <property type="protein sequence ID" value="ALG75575.1"/>
    <property type="molecule type" value="Genomic_DNA"/>
</dbReference>
<evidence type="ECO:0000313" key="2">
    <source>
        <dbReference type="EMBL" id="ALG75575.1"/>
    </source>
</evidence>
<sequence>MPLVSDTAYPRLEINTSAMEVARFTPTPAEIAFVRRRARQDGVRLALLVLLKSFQRLGYFVAFEDIPPVIVEHVADAVPGLTNPATVLADYQTSTYRSRLTSLVREYAGVAAFGRLVLLCHKARD</sequence>
<reference evidence="2 3" key="2">
    <citation type="journal article" date="2016" name="Genome Announc.">
        <title>Complete Genome Sequence of a Strain of Azospirillum thiophilum Isolated from a Sulfide Spring.</title>
        <authorList>
            <person name="Fomenkov A."/>
            <person name="Vincze T."/>
            <person name="Grabovich M."/>
            <person name="Anton B.P."/>
            <person name="Dubinina G."/>
            <person name="Orlova M."/>
            <person name="Belousova E."/>
            <person name="Roberts R.J."/>
        </authorList>
    </citation>
    <scope>NUCLEOTIDE SEQUENCE [LARGE SCALE GENOMIC DNA]</scope>
    <source>
        <strain evidence="2 3">BV-S</strain>
    </source>
</reference>
<evidence type="ECO:0000313" key="3">
    <source>
        <dbReference type="Proteomes" id="UP000069935"/>
    </source>
</evidence>
<name>A0AAC8W670_9PROT</name>
<dbReference type="Proteomes" id="UP000069935">
    <property type="component" value="Chromosome 7"/>
</dbReference>
<organism evidence="2 3">
    <name type="scientific">Azospirillum thiophilum</name>
    <dbReference type="NCBI Taxonomy" id="528244"/>
    <lineage>
        <taxon>Bacteria</taxon>
        <taxon>Pseudomonadati</taxon>
        <taxon>Pseudomonadota</taxon>
        <taxon>Alphaproteobacteria</taxon>
        <taxon>Rhodospirillales</taxon>
        <taxon>Azospirillaceae</taxon>
        <taxon>Azospirillum</taxon>
    </lineage>
</organism>
<dbReference type="AlphaFoldDB" id="A0AAC8W670"/>
<proteinExistence type="predicted"/>
<dbReference type="InterPro" id="IPR025296">
    <property type="entry name" value="DUF4158"/>
</dbReference>
<reference evidence="3" key="1">
    <citation type="submission" date="2015-08" db="EMBL/GenBank/DDBJ databases">
        <title>Complete Genome Sequence of Azospirillum thiophilum BV-S.</title>
        <authorList>
            <person name="Fomenkov A."/>
            <person name="Vincze T."/>
            <person name="Grabovich M."/>
            <person name="Dubinina G."/>
            <person name="Orlova M."/>
            <person name="Belousova E."/>
            <person name="Roberts R.J."/>
        </authorList>
    </citation>
    <scope>NUCLEOTIDE SEQUENCE [LARGE SCALE GENOMIC DNA]</scope>
    <source>
        <strain evidence="3">BV-S</strain>
    </source>
</reference>